<dbReference type="InterPro" id="IPR006311">
    <property type="entry name" value="TAT_signal"/>
</dbReference>
<accession>A0ABT2EM52</accession>
<dbReference type="EMBL" id="JANUCP010000002">
    <property type="protein sequence ID" value="MCS3919023.1"/>
    <property type="molecule type" value="Genomic_DNA"/>
</dbReference>
<protein>
    <submittedName>
        <fullName evidence="3">Dehydrogenase</fullName>
    </submittedName>
</protein>
<organism evidence="3 4">
    <name type="scientific">Candidatus Fervidibacter sacchari</name>
    <dbReference type="NCBI Taxonomy" id="1448929"/>
    <lineage>
        <taxon>Bacteria</taxon>
        <taxon>Candidatus Fervidibacterota</taxon>
        <taxon>Candidatus Fervidibacter</taxon>
    </lineage>
</organism>
<feature type="domain" description="Gfo/Idh/MocA-like oxidoreductase bacterial type C-terminal" evidence="2">
    <location>
        <begin position="211"/>
        <end position="436"/>
    </location>
</feature>
<evidence type="ECO:0000313" key="4">
    <source>
        <dbReference type="Proteomes" id="UP001204798"/>
    </source>
</evidence>
<name>A0ABT2EM52_9BACT</name>
<dbReference type="InterPro" id="IPR043906">
    <property type="entry name" value="Gfo/Idh/MocA_OxRdtase_bact_C"/>
</dbReference>
<dbReference type="PANTHER" id="PTHR43818">
    <property type="entry name" value="BCDNA.GH03377"/>
    <property type="match status" value="1"/>
</dbReference>
<evidence type="ECO:0000259" key="1">
    <source>
        <dbReference type="Pfam" id="PF01408"/>
    </source>
</evidence>
<dbReference type="SUPFAM" id="SSF55347">
    <property type="entry name" value="Glyceraldehyde-3-phosphate dehydrogenase-like, C-terminal domain"/>
    <property type="match status" value="1"/>
</dbReference>
<dbReference type="InterPro" id="IPR036291">
    <property type="entry name" value="NAD(P)-bd_dom_sf"/>
</dbReference>
<dbReference type="PANTHER" id="PTHR43818:SF5">
    <property type="entry name" value="OXIDOREDUCTASE FAMILY PROTEIN"/>
    <property type="match status" value="1"/>
</dbReference>
<dbReference type="Pfam" id="PF19051">
    <property type="entry name" value="GFO_IDH_MocA_C2"/>
    <property type="match status" value="1"/>
</dbReference>
<dbReference type="PROSITE" id="PS51318">
    <property type="entry name" value="TAT"/>
    <property type="match status" value="1"/>
</dbReference>
<dbReference type="RefSeq" id="WP_259095101.1">
    <property type="nucleotide sequence ID" value="NZ_CP130454.1"/>
</dbReference>
<keyword evidence="4" id="KW-1185">Reference proteome</keyword>
<reference evidence="3 4" key="1">
    <citation type="submission" date="2022-08" db="EMBL/GenBank/DDBJ databases">
        <title>Bacterial and archaeal communities from various locations to study Microbial Dark Matter (Phase II).</title>
        <authorList>
            <person name="Stepanauskas R."/>
        </authorList>
    </citation>
    <scope>NUCLEOTIDE SEQUENCE [LARGE SCALE GENOMIC DNA]</scope>
    <source>
        <strain evidence="3 4">PD1</strain>
    </source>
</reference>
<comment type="caution">
    <text evidence="3">The sequence shown here is derived from an EMBL/GenBank/DDBJ whole genome shotgun (WGS) entry which is preliminary data.</text>
</comment>
<dbReference type="InterPro" id="IPR000683">
    <property type="entry name" value="Gfo/Idh/MocA-like_OxRdtase_N"/>
</dbReference>
<evidence type="ECO:0000259" key="2">
    <source>
        <dbReference type="Pfam" id="PF19051"/>
    </source>
</evidence>
<gene>
    <name evidence="3" type="ORF">M2350_001423</name>
</gene>
<proteinExistence type="predicted"/>
<dbReference type="InterPro" id="IPR050463">
    <property type="entry name" value="Gfo/Idh/MocA_oxidrdct_glycsds"/>
</dbReference>
<dbReference type="Gene3D" id="3.40.50.720">
    <property type="entry name" value="NAD(P)-binding Rossmann-like Domain"/>
    <property type="match status" value="1"/>
</dbReference>
<evidence type="ECO:0000313" key="3">
    <source>
        <dbReference type="EMBL" id="MCS3919023.1"/>
    </source>
</evidence>
<feature type="domain" description="Gfo/Idh/MocA-like oxidoreductase N-terminal" evidence="1">
    <location>
        <begin position="52"/>
        <end position="171"/>
    </location>
</feature>
<dbReference type="Proteomes" id="UP001204798">
    <property type="component" value="Unassembled WGS sequence"/>
</dbReference>
<dbReference type="Gene3D" id="3.30.360.10">
    <property type="entry name" value="Dihydrodipicolinate Reductase, domain 2"/>
    <property type="match status" value="1"/>
</dbReference>
<sequence>MESERKKDSGLTRRRFFALMGKSTVTFTLGSALFVSEGSSSAQKVSPNDKVGVGFIGVGGMGRGHLGWFLGQPDCDVVALCDVDERMLAEAKRMCGNRPVEVYKDYRKLLERKDVDVVVISTPDHWHAIIAIHAAQAGKDIYCEKPMTHTIEEGRQLVNAVRRYGRVFQLGTQQRAAEHFRRAVELVRSGKLGKVKLCRCWIGFNPHSGYVPEQQPPKELDWDMWLGPAQWRPYRPCYHPWNWRWFWDFGGGLMTDWGVHLIDIILWGMGAELPVTIEAKGRYYADSFYDVPQWMEVVYEFPSYTLIWHQPPPNPLPLGRPGHGMYFEGDKGRLFVDRGGIVTDPPELIHETLGPNDFRLPRVPSQQREFLECVKTRQQPTCDVEVGHRSTYVSILGNIAFRLGRKLRWDAQKEQFVGDEEANRWLTKPYRKPWTI</sequence>
<dbReference type="SUPFAM" id="SSF51735">
    <property type="entry name" value="NAD(P)-binding Rossmann-fold domains"/>
    <property type="match status" value="1"/>
</dbReference>
<dbReference type="Pfam" id="PF01408">
    <property type="entry name" value="GFO_IDH_MocA"/>
    <property type="match status" value="1"/>
</dbReference>